<evidence type="ECO:0000259" key="5">
    <source>
        <dbReference type="Pfam" id="PF12849"/>
    </source>
</evidence>
<dbReference type="EMBL" id="VMKJ01000002">
    <property type="protein sequence ID" value="TVO39370.1"/>
    <property type="molecule type" value="Genomic_DNA"/>
</dbReference>
<evidence type="ECO:0000313" key="6">
    <source>
        <dbReference type="EMBL" id="GLT14494.1"/>
    </source>
</evidence>
<protein>
    <recommendedName>
        <fullName evidence="4">Phosphate-binding protein</fullName>
    </recommendedName>
</protein>
<dbReference type="SUPFAM" id="SSF53850">
    <property type="entry name" value="Periplasmic binding protein-like II"/>
    <property type="match status" value="1"/>
</dbReference>
<dbReference type="Proteomes" id="UP001157156">
    <property type="component" value="Unassembled WGS sequence"/>
</dbReference>
<dbReference type="CDD" id="cd13653">
    <property type="entry name" value="PBP2_phosphate_like_1"/>
    <property type="match status" value="1"/>
</dbReference>
<dbReference type="Gene3D" id="3.40.190.10">
    <property type="entry name" value="Periplasmic binding protein-like II"/>
    <property type="match status" value="2"/>
</dbReference>
<reference evidence="9" key="2">
    <citation type="journal article" date="2019" name="Int. J. Syst. Evol. Microbiol.">
        <title>The Global Catalogue of Microorganisms (GCM) 10K type strain sequencing project: providing services to taxonomists for standard genome sequencing and annotation.</title>
        <authorList>
            <consortium name="The Broad Institute Genomics Platform"/>
            <consortium name="The Broad Institute Genome Sequencing Center for Infectious Disease"/>
            <person name="Wu L."/>
            <person name="Ma J."/>
        </authorList>
    </citation>
    <scope>NUCLEOTIDE SEQUENCE [LARGE SCALE GENOMIC DNA]</scope>
    <source>
        <strain evidence="9">NBRC 111146</strain>
    </source>
</reference>
<evidence type="ECO:0000256" key="1">
    <source>
        <dbReference type="ARBA" id="ARBA00008725"/>
    </source>
</evidence>
<comment type="similarity">
    <text evidence="1 4">Belongs to the PstS family.</text>
</comment>
<evidence type="ECO:0000313" key="8">
    <source>
        <dbReference type="Proteomes" id="UP000319828"/>
    </source>
</evidence>
<sequence>MFRALLATLLSSVLFVSAVQAKQIVVSGSTSVTRVMDVLAEKYNQAHPEDYIAVQGVDSTAGIVLAEKGVADFGMSSRYLTEAEANEQVAIVPIAHDGIAVATNIQNPVQSLTRDQLAKIYLGEIKNWKEVGGADQVIAVVTREASSGSRYSFETQLGLTKVINGQSVSNINAKSLVVNSNGMMKTLINNNPQAIGFVSMGSIDRSIKAIELEGIKPTQENIANGKYKLARPFLIIYKKDHLEERAEKFLDYVLSNEGQQLIESYGYTAIKQ</sequence>
<dbReference type="GO" id="GO:0007155">
    <property type="term" value="P:cell adhesion"/>
    <property type="evidence" value="ECO:0007669"/>
    <property type="project" value="UniProtKB-UniRule"/>
</dbReference>
<comment type="function">
    <text evidence="4">Involved in the system for phosphate transport across the cytoplasmic membrane.</text>
</comment>
<dbReference type="PANTHER" id="PTHR30570:SF1">
    <property type="entry name" value="PHOSPHATE-BINDING PROTEIN PSTS"/>
    <property type="match status" value="1"/>
</dbReference>
<reference evidence="6" key="1">
    <citation type="journal article" date="2014" name="Int. J. Syst. Evol. Microbiol.">
        <title>Complete genome of a new Firmicutes species belonging to the dominant human colonic microbiota ('Ruminococcus bicirculans') reveals two chromosomes and a selective capacity to utilize plant glucans.</title>
        <authorList>
            <consortium name="NISC Comparative Sequencing Program"/>
            <person name="Wegmann U."/>
            <person name="Louis P."/>
            <person name="Goesmann A."/>
            <person name="Henrissat B."/>
            <person name="Duncan S.H."/>
            <person name="Flint H.J."/>
        </authorList>
    </citation>
    <scope>NUCLEOTIDE SEQUENCE</scope>
    <source>
        <strain evidence="6">NBRC 111146</strain>
    </source>
</reference>
<evidence type="ECO:0000313" key="7">
    <source>
        <dbReference type="EMBL" id="TVO39370.1"/>
    </source>
</evidence>
<dbReference type="InterPro" id="IPR024370">
    <property type="entry name" value="PBP_domain"/>
</dbReference>
<dbReference type="InterPro" id="IPR011862">
    <property type="entry name" value="Phos-bd"/>
</dbReference>
<reference evidence="6" key="4">
    <citation type="submission" date="2023-01" db="EMBL/GenBank/DDBJ databases">
        <title>Draft genome sequence of Vibrio algivorus strain NBRC 111146.</title>
        <authorList>
            <person name="Sun Q."/>
            <person name="Mori K."/>
        </authorList>
    </citation>
    <scope>NUCLEOTIDE SEQUENCE</scope>
    <source>
        <strain evidence="6">NBRC 111146</strain>
    </source>
</reference>
<evidence type="ECO:0000256" key="4">
    <source>
        <dbReference type="RuleBase" id="RU367119"/>
    </source>
</evidence>
<evidence type="ECO:0000256" key="2">
    <source>
        <dbReference type="ARBA" id="ARBA00022448"/>
    </source>
</evidence>
<comment type="caution">
    <text evidence="7">The sequence shown here is derived from an EMBL/GenBank/DDBJ whole genome shotgun (WGS) entry which is preliminary data.</text>
</comment>
<gene>
    <name evidence="7" type="ORF">FOF44_01925</name>
    <name evidence="6" type="ORF">GCM10007931_14690</name>
</gene>
<dbReference type="EMBL" id="BSPV01000004">
    <property type="protein sequence ID" value="GLT14494.1"/>
    <property type="molecule type" value="Genomic_DNA"/>
</dbReference>
<name>A0A557PFD4_9VIBR</name>
<organism evidence="7 8">
    <name type="scientific">Vibrio algivorus</name>
    <dbReference type="NCBI Taxonomy" id="1667024"/>
    <lineage>
        <taxon>Bacteria</taxon>
        <taxon>Pseudomonadati</taxon>
        <taxon>Pseudomonadota</taxon>
        <taxon>Gammaproteobacteria</taxon>
        <taxon>Vibrionales</taxon>
        <taxon>Vibrionaceae</taxon>
        <taxon>Vibrio</taxon>
    </lineage>
</organism>
<keyword evidence="2 4" id="KW-0813">Transport</keyword>
<feature type="signal peptide" evidence="4">
    <location>
        <begin position="1"/>
        <end position="21"/>
    </location>
</feature>
<dbReference type="RefSeq" id="WP_089122884.1">
    <property type="nucleotide sequence ID" value="NZ_BSPV01000004.1"/>
</dbReference>
<keyword evidence="4" id="KW-0592">Phosphate transport</keyword>
<dbReference type="NCBIfam" id="TIGR02136">
    <property type="entry name" value="ptsS_2"/>
    <property type="match status" value="1"/>
</dbReference>
<evidence type="ECO:0000313" key="9">
    <source>
        <dbReference type="Proteomes" id="UP001157156"/>
    </source>
</evidence>
<keyword evidence="4" id="KW-0574">Periplasm</keyword>
<proteinExistence type="inferred from homology"/>
<dbReference type="Proteomes" id="UP000319828">
    <property type="component" value="Unassembled WGS sequence"/>
</dbReference>
<comment type="subcellular location">
    <subcellularLocation>
        <location evidence="4">Periplasm</location>
    </subcellularLocation>
    <subcellularLocation>
        <location evidence="4">Secreted</location>
    </subcellularLocation>
</comment>
<dbReference type="GO" id="GO:0005576">
    <property type="term" value="C:extracellular region"/>
    <property type="evidence" value="ECO:0007669"/>
    <property type="project" value="UniProtKB-SubCell"/>
</dbReference>
<dbReference type="GO" id="GO:0042301">
    <property type="term" value="F:phosphate ion binding"/>
    <property type="evidence" value="ECO:0007669"/>
    <property type="project" value="UniProtKB-UniRule"/>
</dbReference>
<keyword evidence="3 4" id="KW-0732">Signal</keyword>
<dbReference type="AlphaFoldDB" id="A0A557PFD4"/>
<dbReference type="OrthoDB" id="9790048at2"/>
<dbReference type="InterPro" id="IPR050811">
    <property type="entry name" value="Phosphate_ABC_transporter"/>
</dbReference>
<reference evidence="7 8" key="3">
    <citation type="submission" date="2019-07" db="EMBL/GenBank/DDBJ databases">
        <title>The draft genome sequence of Vibrio algivorus M1486.</title>
        <authorList>
            <person name="Meng X."/>
        </authorList>
    </citation>
    <scope>NUCLEOTIDE SEQUENCE [LARGE SCALE GENOMIC DNA]</scope>
    <source>
        <strain evidence="7 8">M1486</strain>
    </source>
</reference>
<keyword evidence="9" id="KW-1185">Reference proteome</keyword>
<dbReference type="PANTHER" id="PTHR30570">
    <property type="entry name" value="PERIPLASMIC PHOSPHATE BINDING COMPONENT OF PHOSPHATE ABC TRANSPORTER"/>
    <property type="match status" value="1"/>
</dbReference>
<dbReference type="GO" id="GO:0006817">
    <property type="term" value="P:phosphate ion transport"/>
    <property type="evidence" value="ECO:0007669"/>
    <property type="project" value="UniProtKB-UniRule"/>
</dbReference>
<accession>A0A557PFD4</accession>
<feature type="domain" description="PBP" evidence="5">
    <location>
        <begin position="21"/>
        <end position="257"/>
    </location>
</feature>
<dbReference type="Pfam" id="PF12849">
    <property type="entry name" value="PBP_like_2"/>
    <property type="match status" value="1"/>
</dbReference>
<feature type="chain" id="PRO_5027136276" description="Phosphate-binding protein" evidence="4">
    <location>
        <begin position="22"/>
        <end position="272"/>
    </location>
</feature>
<dbReference type="GO" id="GO:0042597">
    <property type="term" value="C:periplasmic space"/>
    <property type="evidence" value="ECO:0007669"/>
    <property type="project" value="UniProtKB-SubCell"/>
</dbReference>
<evidence type="ECO:0000256" key="3">
    <source>
        <dbReference type="ARBA" id="ARBA00022729"/>
    </source>
</evidence>
<keyword evidence="4" id="KW-0964">Secreted</keyword>